<keyword evidence="3" id="KW-1185">Reference proteome</keyword>
<dbReference type="SUPFAM" id="SSF56281">
    <property type="entry name" value="Metallo-hydrolase/oxidoreductase"/>
    <property type="match status" value="1"/>
</dbReference>
<feature type="signal peptide" evidence="1">
    <location>
        <begin position="1"/>
        <end position="18"/>
    </location>
</feature>
<dbReference type="RefSeq" id="WP_181742412.1">
    <property type="nucleotide sequence ID" value="NZ_VHOA01000001.1"/>
</dbReference>
<keyword evidence="1" id="KW-0732">Signal</keyword>
<protein>
    <recommendedName>
        <fullName evidence="4">Beta-lactamase superfamily II metal-dependent hydrolase</fullName>
    </recommendedName>
</protein>
<dbReference type="EMBL" id="JBHUMR010000008">
    <property type="protein sequence ID" value="MFD2616640.1"/>
    <property type="molecule type" value="Genomic_DNA"/>
</dbReference>
<proteinExistence type="predicted"/>
<organism evidence="2 3">
    <name type="scientific">Terrilactibacillus laevilacticus</name>
    <dbReference type="NCBI Taxonomy" id="1380157"/>
    <lineage>
        <taxon>Bacteria</taxon>
        <taxon>Bacillati</taxon>
        <taxon>Bacillota</taxon>
        <taxon>Bacilli</taxon>
        <taxon>Bacillales</taxon>
        <taxon>Bacillaceae</taxon>
        <taxon>Terrilactibacillus</taxon>
    </lineage>
</organism>
<dbReference type="Proteomes" id="UP001597458">
    <property type="component" value="Unassembled WGS sequence"/>
</dbReference>
<dbReference type="InterPro" id="IPR036866">
    <property type="entry name" value="RibonucZ/Hydroxyglut_hydro"/>
</dbReference>
<evidence type="ECO:0008006" key="4">
    <source>
        <dbReference type="Google" id="ProtNLM"/>
    </source>
</evidence>
<sequence>MKKFAWMIGLLCIFLSHASMTYAKKEVVIHFKNDQIAISFLKLSNGEATLIQEAHQTTLINTGAKSSRNELFNWLDRYGVKKLDALIITRAGRLYTGNKDILLKKYHIKQYIAPRAISKSQTFTELKKIGKLKINVINERYEGANLLLSYGSENIYFLSIPHKWTNKKTPQANIIKIDHFGLKSRLDSTWIKHLDPEMVVIFKKKGYRASPELCHQLQSNFIDLYLLNETGTVLVLLSPNDYQVHSIPDN</sequence>
<dbReference type="Gene3D" id="3.60.15.10">
    <property type="entry name" value="Ribonuclease Z/Hydroxyacylglutathione hydrolase-like"/>
    <property type="match status" value="1"/>
</dbReference>
<evidence type="ECO:0000256" key="1">
    <source>
        <dbReference type="SAM" id="SignalP"/>
    </source>
</evidence>
<evidence type="ECO:0000313" key="3">
    <source>
        <dbReference type="Proteomes" id="UP001597458"/>
    </source>
</evidence>
<gene>
    <name evidence="2" type="ORF">ACFSTF_04870</name>
</gene>
<reference evidence="3" key="1">
    <citation type="journal article" date="2019" name="Int. J. Syst. Evol. Microbiol.">
        <title>The Global Catalogue of Microorganisms (GCM) 10K type strain sequencing project: providing services to taxonomists for standard genome sequencing and annotation.</title>
        <authorList>
            <consortium name="The Broad Institute Genomics Platform"/>
            <consortium name="The Broad Institute Genome Sequencing Center for Infectious Disease"/>
            <person name="Wu L."/>
            <person name="Ma J."/>
        </authorList>
    </citation>
    <scope>NUCLEOTIDE SEQUENCE [LARGE SCALE GENOMIC DNA]</scope>
    <source>
        <strain evidence="3">TISTR 2241</strain>
    </source>
</reference>
<comment type="caution">
    <text evidence="2">The sequence shown here is derived from an EMBL/GenBank/DDBJ whole genome shotgun (WGS) entry which is preliminary data.</text>
</comment>
<feature type="chain" id="PRO_5046794375" description="Beta-lactamase superfamily II metal-dependent hydrolase" evidence="1">
    <location>
        <begin position="19"/>
        <end position="250"/>
    </location>
</feature>
<accession>A0ABW5PP51</accession>
<evidence type="ECO:0000313" key="2">
    <source>
        <dbReference type="EMBL" id="MFD2616640.1"/>
    </source>
</evidence>
<name>A0ABW5PP51_9BACI</name>